<dbReference type="AlphaFoldDB" id="A0A941DJV8"/>
<dbReference type="InterPro" id="IPR018946">
    <property type="entry name" value="PhoD-like_MPP"/>
</dbReference>
<dbReference type="Proteomes" id="UP000680067">
    <property type="component" value="Unassembled WGS sequence"/>
</dbReference>
<name>A0A941DJV8_9BURK</name>
<evidence type="ECO:0000259" key="3">
    <source>
        <dbReference type="Pfam" id="PF16655"/>
    </source>
</evidence>
<accession>A0A941DJV8</accession>
<evidence type="ECO:0000313" key="5">
    <source>
        <dbReference type="Proteomes" id="UP000680067"/>
    </source>
</evidence>
<feature type="signal peptide" evidence="1">
    <location>
        <begin position="1"/>
        <end position="28"/>
    </location>
</feature>
<sequence length="530" mass="59865">MASRRVFMQRLLQLSSLAALSHAFPGYAAEKSQAYPFTLGVASGSPRSDSVVLWTRLLADALSTTPLAAVPLKVLWEIAEDEQFRQIVNKGEVTALPELAHSVHVEATGLKPGRWYWYRFMHGDAVSPAGRTRTTPEADSMTACKVALASCQHWEFGEFAAHRHIAATHPDLIVFNGDYIYEWGPYDLKHPAQPRRRDIESFTLSEYRARYAQYKSDPHLQAAHLAAPWLVTWDDHEIANDYANDRDERLDLRFTERRAAAYQAFYEHMPVRLQQAIPKGNEFAALRIYDRCDWGRLIRFHVLDARQYRSYQACTPHQRGGSAMISPGNCSDLRDPTRTMLGYEQEQWLSRGLAKSTARWNTVVQQTLMAQCRRQNVVNPANNTSDFKVWTDGWDGYPLARQRLLQSLQSSKAQNPVIWSGDVHTFYAASLRADFNKSVSAENPVLASEYCVTSVTSNSMPQEETEQLVAHNPHLHFGRSDARGFIVADFSEHRMQVQMMALQDVSKADSGVSVLKTFITEDGKPGVIAA</sequence>
<comment type="caution">
    <text evidence="4">The sequence shown here is derived from an EMBL/GenBank/DDBJ whole genome shotgun (WGS) entry which is preliminary data.</text>
</comment>
<dbReference type="SUPFAM" id="SSF56300">
    <property type="entry name" value="Metallo-dependent phosphatases"/>
    <property type="match status" value="1"/>
</dbReference>
<dbReference type="InterPro" id="IPR032093">
    <property type="entry name" value="PhoD_N"/>
</dbReference>
<proteinExistence type="predicted"/>
<dbReference type="RefSeq" id="WP_212687694.1">
    <property type="nucleotide sequence ID" value="NZ_JAGSPN010000006.1"/>
</dbReference>
<reference evidence="4" key="1">
    <citation type="submission" date="2021-04" db="EMBL/GenBank/DDBJ databases">
        <title>novel species isolated from subtropical streams in China.</title>
        <authorList>
            <person name="Lu H."/>
        </authorList>
    </citation>
    <scope>NUCLEOTIDE SEQUENCE</scope>
    <source>
        <strain evidence="4">LFS511W</strain>
    </source>
</reference>
<dbReference type="Pfam" id="PF09423">
    <property type="entry name" value="PhoD"/>
    <property type="match status" value="1"/>
</dbReference>
<dbReference type="CDD" id="cd07389">
    <property type="entry name" value="MPP_PhoD"/>
    <property type="match status" value="1"/>
</dbReference>
<evidence type="ECO:0000313" key="4">
    <source>
        <dbReference type="EMBL" id="MBR7782357.1"/>
    </source>
</evidence>
<keyword evidence="1" id="KW-0732">Signal</keyword>
<dbReference type="Pfam" id="PF16655">
    <property type="entry name" value="PhoD_N"/>
    <property type="match status" value="1"/>
</dbReference>
<evidence type="ECO:0000256" key="1">
    <source>
        <dbReference type="SAM" id="SignalP"/>
    </source>
</evidence>
<organism evidence="4 5">
    <name type="scientific">Undibacterium luofuense</name>
    <dbReference type="NCBI Taxonomy" id="2828733"/>
    <lineage>
        <taxon>Bacteria</taxon>
        <taxon>Pseudomonadati</taxon>
        <taxon>Pseudomonadota</taxon>
        <taxon>Betaproteobacteria</taxon>
        <taxon>Burkholderiales</taxon>
        <taxon>Oxalobacteraceae</taxon>
        <taxon>Undibacterium</taxon>
    </lineage>
</organism>
<dbReference type="Gene3D" id="2.60.40.380">
    <property type="entry name" value="Purple acid phosphatase-like, N-terminal"/>
    <property type="match status" value="1"/>
</dbReference>
<feature type="chain" id="PRO_5037141070" evidence="1">
    <location>
        <begin position="29"/>
        <end position="530"/>
    </location>
</feature>
<dbReference type="PANTHER" id="PTHR43606">
    <property type="entry name" value="PHOSPHATASE, PUTATIVE (AFU_ORTHOLOGUE AFUA_6G08710)-RELATED"/>
    <property type="match status" value="1"/>
</dbReference>
<dbReference type="InterPro" id="IPR029052">
    <property type="entry name" value="Metallo-depent_PP-like"/>
</dbReference>
<dbReference type="InterPro" id="IPR052900">
    <property type="entry name" value="Phospholipid_Metab_Enz"/>
</dbReference>
<feature type="domain" description="PhoD-like phosphatase metallophosphatase" evidence="2">
    <location>
        <begin position="147"/>
        <end position="498"/>
    </location>
</feature>
<dbReference type="PANTHER" id="PTHR43606:SF2">
    <property type="entry name" value="ALKALINE PHOSPHATASE FAMILY PROTEIN (AFU_ORTHOLOGUE AFUA_5G03860)"/>
    <property type="match status" value="1"/>
</dbReference>
<feature type="domain" description="Phospholipase D N-terminal" evidence="3">
    <location>
        <begin position="39"/>
        <end position="134"/>
    </location>
</feature>
<gene>
    <name evidence="4" type="ORF">KDM89_09395</name>
</gene>
<dbReference type="Gene3D" id="3.60.21.70">
    <property type="entry name" value="PhoD-like phosphatase"/>
    <property type="match status" value="1"/>
</dbReference>
<dbReference type="InterPro" id="IPR038607">
    <property type="entry name" value="PhoD-like_sf"/>
</dbReference>
<dbReference type="EMBL" id="JAGSPN010000006">
    <property type="protein sequence ID" value="MBR7782357.1"/>
    <property type="molecule type" value="Genomic_DNA"/>
</dbReference>
<keyword evidence="5" id="KW-1185">Reference proteome</keyword>
<protein>
    <submittedName>
        <fullName evidence="4">Alkaline phosphatase D family protein</fullName>
    </submittedName>
</protein>
<evidence type="ECO:0000259" key="2">
    <source>
        <dbReference type="Pfam" id="PF09423"/>
    </source>
</evidence>